<reference evidence="7 8" key="1">
    <citation type="submission" date="2019-01" db="EMBL/GenBank/DDBJ databases">
        <title>Sphingorhabdus lacus sp.nov., isolated from an oligotrophic freshwater lake.</title>
        <authorList>
            <person name="Park M."/>
        </authorList>
    </citation>
    <scope>NUCLEOTIDE SEQUENCE [LARGE SCALE GENOMIC DNA]</scope>
    <source>
        <strain evidence="7 8">IMCC26285</strain>
    </source>
</reference>
<name>A0A6I4LUZ5_9SPHN</name>
<evidence type="ECO:0000256" key="5">
    <source>
        <dbReference type="SAM" id="Phobius"/>
    </source>
</evidence>
<organism evidence="7 8">
    <name type="scientific">Sphingorhabdus profundilacus</name>
    <dbReference type="NCBI Taxonomy" id="2509718"/>
    <lineage>
        <taxon>Bacteria</taxon>
        <taxon>Pseudomonadati</taxon>
        <taxon>Pseudomonadota</taxon>
        <taxon>Alphaproteobacteria</taxon>
        <taxon>Sphingomonadales</taxon>
        <taxon>Sphingomonadaceae</taxon>
        <taxon>Sphingorhabdus</taxon>
    </lineage>
</organism>
<dbReference type="SUPFAM" id="SSF52833">
    <property type="entry name" value="Thioredoxin-like"/>
    <property type="match status" value="1"/>
</dbReference>
<dbReference type="InterPro" id="IPR036249">
    <property type="entry name" value="Thioredoxin-like_sf"/>
</dbReference>
<evidence type="ECO:0000256" key="1">
    <source>
        <dbReference type="ARBA" id="ARBA00022729"/>
    </source>
</evidence>
<dbReference type="GO" id="GO:0016491">
    <property type="term" value="F:oxidoreductase activity"/>
    <property type="evidence" value="ECO:0007669"/>
    <property type="project" value="UniProtKB-KW"/>
</dbReference>
<dbReference type="Gene3D" id="3.40.30.10">
    <property type="entry name" value="Glutaredoxin"/>
    <property type="match status" value="1"/>
</dbReference>
<sequence>MNDIAQNSRIPIYLTALALAALALAGAYIFWQHSPEADNGQVGQNARQASTAADAAVAAAGMSDAQRKATEALVRAYILDNPEIITEAVEILQQRETAKRLTSVQKEIATPFPGAESGNPKGDITIVEFTDYSCGFCRASVADVKRLLTDDPQIRLIYRELPILSPASREAAAWALAAARQGKHQAFHDAMFAAGPPNAQRIRAAASKAGLNLSAAENFVASAQAKREIESNLSIMQQVGFNGTPTFIIGDQILEGALGYEALKAAVKKARDQG</sequence>
<dbReference type="OrthoDB" id="9780147at2"/>
<evidence type="ECO:0000256" key="3">
    <source>
        <dbReference type="ARBA" id="ARBA00023157"/>
    </source>
</evidence>
<dbReference type="EMBL" id="SDWJ01000001">
    <property type="protein sequence ID" value="MVZ97182.1"/>
    <property type="molecule type" value="Genomic_DNA"/>
</dbReference>
<keyword evidence="5" id="KW-1133">Transmembrane helix</keyword>
<proteinExistence type="predicted"/>
<dbReference type="AlphaFoldDB" id="A0A6I4LUZ5"/>
<protein>
    <submittedName>
        <fullName evidence="7">DsbA family protein</fullName>
    </submittedName>
</protein>
<dbReference type="PROSITE" id="PS51352">
    <property type="entry name" value="THIOREDOXIN_2"/>
    <property type="match status" value="1"/>
</dbReference>
<dbReference type="PANTHER" id="PTHR13887:SF14">
    <property type="entry name" value="DISULFIDE BOND FORMATION PROTEIN D"/>
    <property type="match status" value="1"/>
</dbReference>
<keyword evidence="5" id="KW-0472">Membrane</keyword>
<keyword evidence="5" id="KW-0812">Transmembrane</keyword>
<keyword evidence="3" id="KW-1015">Disulfide bond</keyword>
<keyword evidence="4" id="KW-0676">Redox-active center</keyword>
<dbReference type="Pfam" id="PF18312">
    <property type="entry name" value="ScsC_N"/>
    <property type="match status" value="1"/>
</dbReference>
<feature type="domain" description="Thioredoxin" evidence="6">
    <location>
        <begin position="101"/>
        <end position="272"/>
    </location>
</feature>
<feature type="transmembrane region" description="Helical" evidence="5">
    <location>
        <begin position="12"/>
        <end position="31"/>
    </location>
</feature>
<evidence type="ECO:0000313" key="7">
    <source>
        <dbReference type="EMBL" id="MVZ97182.1"/>
    </source>
</evidence>
<evidence type="ECO:0000259" key="6">
    <source>
        <dbReference type="PROSITE" id="PS51352"/>
    </source>
</evidence>
<evidence type="ECO:0000256" key="2">
    <source>
        <dbReference type="ARBA" id="ARBA00023002"/>
    </source>
</evidence>
<keyword evidence="8" id="KW-1185">Reference proteome</keyword>
<dbReference type="RefSeq" id="WP_160353079.1">
    <property type="nucleotide sequence ID" value="NZ_SDWJ01000001.1"/>
</dbReference>
<evidence type="ECO:0000256" key="4">
    <source>
        <dbReference type="ARBA" id="ARBA00023284"/>
    </source>
</evidence>
<accession>A0A6I4LUZ5</accession>
<dbReference type="InterPro" id="IPR041205">
    <property type="entry name" value="ScsC_N"/>
</dbReference>
<keyword evidence="1" id="KW-0732">Signal</keyword>
<keyword evidence="2" id="KW-0560">Oxidoreductase</keyword>
<dbReference type="InterPro" id="IPR001853">
    <property type="entry name" value="DSBA-like_thioredoxin_dom"/>
</dbReference>
<dbReference type="InterPro" id="IPR013766">
    <property type="entry name" value="Thioredoxin_domain"/>
</dbReference>
<dbReference type="CDD" id="cd03023">
    <property type="entry name" value="DsbA_Com1_like"/>
    <property type="match status" value="1"/>
</dbReference>
<dbReference type="PANTHER" id="PTHR13887">
    <property type="entry name" value="GLUTATHIONE S-TRANSFERASE KAPPA"/>
    <property type="match status" value="1"/>
</dbReference>
<gene>
    <name evidence="7" type="ORF">EUU23_05620</name>
</gene>
<comment type="caution">
    <text evidence="7">The sequence shown here is derived from an EMBL/GenBank/DDBJ whole genome shotgun (WGS) entry which is preliminary data.</text>
</comment>
<dbReference type="Pfam" id="PF01323">
    <property type="entry name" value="DSBA"/>
    <property type="match status" value="1"/>
</dbReference>
<evidence type="ECO:0000313" key="8">
    <source>
        <dbReference type="Proteomes" id="UP000471147"/>
    </source>
</evidence>
<dbReference type="Proteomes" id="UP000471147">
    <property type="component" value="Unassembled WGS sequence"/>
</dbReference>